<feature type="domain" description="Centrosomal protein of 290kDa coiled-coil region" evidence="10">
    <location>
        <begin position="145"/>
        <end position="269"/>
    </location>
</feature>
<comment type="subcellular location">
    <subcellularLocation>
        <location evidence="1">Cytoplasm</location>
        <location evidence="1">Cytoskeleton</location>
        <location evidence="1">Cilium basal body</location>
    </subcellularLocation>
    <subcellularLocation>
        <location evidence="2">Cytoplasm</location>
        <location evidence="2">Cytoskeleton</location>
        <location evidence="2">Microtubule organizing center</location>
        <location evidence="2">Centrosome</location>
    </subcellularLocation>
</comment>
<comment type="caution">
    <text evidence="11">The sequence shown here is derived from an EMBL/GenBank/DDBJ whole genome shotgun (WGS) entry which is preliminary data.</text>
</comment>
<feature type="region of interest" description="Disordered" evidence="9">
    <location>
        <begin position="697"/>
        <end position="719"/>
    </location>
</feature>
<keyword evidence="12" id="KW-1185">Reference proteome</keyword>
<dbReference type="GO" id="GO:1905515">
    <property type="term" value="P:non-motile cilium assembly"/>
    <property type="evidence" value="ECO:0007669"/>
    <property type="project" value="TreeGrafter"/>
</dbReference>
<reference evidence="11 12" key="1">
    <citation type="submission" date="2017-12" db="EMBL/GenBank/DDBJ databases">
        <title>Hemimetabolous genomes reveal molecular basis of termite eusociality.</title>
        <authorList>
            <person name="Harrison M.C."/>
            <person name="Jongepier E."/>
            <person name="Robertson H.M."/>
            <person name="Arning N."/>
            <person name="Bitard-Feildel T."/>
            <person name="Chao H."/>
            <person name="Childers C.P."/>
            <person name="Dinh H."/>
            <person name="Doddapaneni H."/>
            <person name="Dugan S."/>
            <person name="Gowin J."/>
            <person name="Greiner C."/>
            <person name="Han Y."/>
            <person name="Hu H."/>
            <person name="Hughes D.S.T."/>
            <person name="Huylmans A.-K."/>
            <person name="Kemena C."/>
            <person name="Kremer L.P.M."/>
            <person name="Lee S.L."/>
            <person name="Lopez-Ezquerra A."/>
            <person name="Mallet L."/>
            <person name="Monroy-Kuhn J.M."/>
            <person name="Moser A."/>
            <person name="Murali S.C."/>
            <person name="Muzny D.M."/>
            <person name="Otani S."/>
            <person name="Piulachs M.-D."/>
            <person name="Poelchau M."/>
            <person name="Qu J."/>
            <person name="Schaub F."/>
            <person name="Wada-Katsumata A."/>
            <person name="Worley K.C."/>
            <person name="Xie Q."/>
            <person name="Ylla G."/>
            <person name="Poulsen M."/>
            <person name="Gibbs R.A."/>
            <person name="Schal C."/>
            <person name="Richards S."/>
            <person name="Belles X."/>
            <person name="Korb J."/>
            <person name="Bornberg-Bauer E."/>
        </authorList>
    </citation>
    <scope>NUCLEOTIDE SEQUENCE [LARGE SCALE GENOMIC DNA]</scope>
    <source>
        <tissue evidence="11">Whole body</tissue>
    </source>
</reference>
<name>A0A2J7RQS9_9NEOP</name>
<feature type="region of interest" description="Disordered" evidence="9">
    <location>
        <begin position="447"/>
        <end position="468"/>
    </location>
</feature>
<protein>
    <recommendedName>
        <fullName evidence="10">Centrosomal protein of 290kDa coiled-coil region domain-containing protein</fullName>
    </recommendedName>
</protein>
<dbReference type="InterPro" id="IPR032321">
    <property type="entry name" value="Cep209_CC5"/>
</dbReference>
<dbReference type="EMBL" id="NEVH01000618">
    <property type="protein sequence ID" value="PNF43191.1"/>
    <property type="molecule type" value="Genomic_DNA"/>
</dbReference>
<dbReference type="OrthoDB" id="6351660at2759"/>
<evidence type="ECO:0000256" key="8">
    <source>
        <dbReference type="SAM" id="Coils"/>
    </source>
</evidence>
<dbReference type="Proteomes" id="UP000235965">
    <property type="component" value="Unassembled WGS sequence"/>
</dbReference>
<feature type="compositionally biased region" description="Basic and acidic residues" evidence="9">
    <location>
        <begin position="699"/>
        <end position="719"/>
    </location>
</feature>
<dbReference type="GO" id="GO:1905349">
    <property type="term" value="P:ciliary transition zone assembly"/>
    <property type="evidence" value="ECO:0007669"/>
    <property type="project" value="TreeGrafter"/>
</dbReference>
<keyword evidence="4" id="KW-0970">Cilium biogenesis/degradation</keyword>
<feature type="coiled-coil region" evidence="8">
    <location>
        <begin position="940"/>
        <end position="1027"/>
    </location>
</feature>
<evidence type="ECO:0000313" key="11">
    <source>
        <dbReference type="EMBL" id="PNF43190.1"/>
    </source>
</evidence>
<organism evidence="11 12">
    <name type="scientific">Cryptotermes secundus</name>
    <dbReference type="NCBI Taxonomy" id="105785"/>
    <lineage>
        <taxon>Eukaryota</taxon>
        <taxon>Metazoa</taxon>
        <taxon>Ecdysozoa</taxon>
        <taxon>Arthropoda</taxon>
        <taxon>Hexapoda</taxon>
        <taxon>Insecta</taxon>
        <taxon>Pterygota</taxon>
        <taxon>Neoptera</taxon>
        <taxon>Polyneoptera</taxon>
        <taxon>Dictyoptera</taxon>
        <taxon>Blattodea</taxon>
        <taxon>Blattoidea</taxon>
        <taxon>Termitoidae</taxon>
        <taxon>Kalotermitidae</taxon>
        <taxon>Cryptotermitinae</taxon>
        <taxon>Cryptotermes</taxon>
    </lineage>
</organism>
<gene>
    <name evidence="11" type="ORF">B7P43_G15673</name>
</gene>
<evidence type="ECO:0000256" key="6">
    <source>
        <dbReference type="ARBA" id="ARBA00023212"/>
    </source>
</evidence>
<evidence type="ECO:0000256" key="9">
    <source>
        <dbReference type="SAM" id="MobiDB-lite"/>
    </source>
</evidence>
<proteinExistence type="predicted"/>
<dbReference type="PANTHER" id="PTHR18879">
    <property type="entry name" value="CENTROSOMAL PROTEIN OF 290 KDA"/>
    <property type="match status" value="1"/>
</dbReference>
<evidence type="ECO:0000259" key="10">
    <source>
        <dbReference type="Pfam" id="PF16574"/>
    </source>
</evidence>
<dbReference type="EMBL" id="NEVH01000618">
    <property type="protein sequence ID" value="PNF43190.1"/>
    <property type="molecule type" value="Genomic_DNA"/>
</dbReference>
<evidence type="ECO:0000256" key="4">
    <source>
        <dbReference type="ARBA" id="ARBA00022794"/>
    </source>
</evidence>
<evidence type="ECO:0000256" key="1">
    <source>
        <dbReference type="ARBA" id="ARBA00004120"/>
    </source>
</evidence>
<keyword evidence="5 8" id="KW-0175">Coiled coil</keyword>
<dbReference type="Pfam" id="PF16574">
    <property type="entry name" value="CEP209_CC5"/>
    <property type="match status" value="1"/>
</dbReference>
<feature type="coiled-coil region" evidence="8">
    <location>
        <begin position="325"/>
        <end position="352"/>
    </location>
</feature>
<dbReference type="AlphaFoldDB" id="A0A2J7RQS9"/>
<dbReference type="GO" id="GO:0034451">
    <property type="term" value="C:centriolar satellite"/>
    <property type="evidence" value="ECO:0007669"/>
    <property type="project" value="TreeGrafter"/>
</dbReference>
<dbReference type="GO" id="GO:0097711">
    <property type="term" value="P:ciliary basal body-plasma membrane docking"/>
    <property type="evidence" value="ECO:0007669"/>
    <property type="project" value="TreeGrafter"/>
</dbReference>
<evidence type="ECO:0000256" key="2">
    <source>
        <dbReference type="ARBA" id="ARBA00004300"/>
    </source>
</evidence>
<evidence type="ECO:0000313" key="12">
    <source>
        <dbReference type="Proteomes" id="UP000235965"/>
    </source>
</evidence>
<accession>A0A2J7RQS9</accession>
<dbReference type="GO" id="GO:0035869">
    <property type="term" value="C:ciliary transition zone"/>
    <property type="evidence" value="ECO:0007669"/>
    <property type="project" value="TreeGrafter"/>
</dbReference>
<feature type="coiled-coil region" evidence="8">
    <location>
        <begin position="76"/>
        <end position="110"/>
    </location>
</feature>
<evidence type="ECO:0000256" key="3">
    <source>
        <dbReference type="ARBA" id="ARBA00022490"/>
    </source>
</evidence>
<evidence type="ECO:0000256" key="5">
    <source>
        <dbReference type="ARBA" id="ARBA00023054"/>
    </source>
</evidence>
<feature type="region of interest" description="Disordered" evidence="9">
    <location>
        <begin position="911"/>
        <end position="939"/>
    </location>
</feature>
<dbReference type="PANTHER" id="PTHR18879:SF20">
    <property type="entry name" value="CENTROSOMAL PROTEIN OF 290 KDA"/>
    <property type="match status" value="1"/>
</dbReference>
<keyword evidence="7" id="KW-0966">Cell projection</keyword>
<dbReference type="InterPro" id="IPR026201">
    <property type="entry name" value="Cep290"/>
</dbReference>
<feature type="coiled-coil region" evidence="8">
    <location>
        <begin position="145"/>
        <end position="261"/>
    </location>
</feature>
<sequence>MELKLEKDRQQEVSDIAQEQVRNLELWKLSQEYQLDYMRRQILELQSTSDERSIIAKLNHELLSSRLSETSAHKKVQQLRNEISKLRCHNLRQEAKLDEKEQALSHLQGQLTSRCRSLHQAIQDLRHHYSGAVPLATHERMALSLRRLGEERREAIERLHRAEKMAHEAVTAREEMELQAKSLEELKAALTLSDGQKQLVDWHKKNTELRIKELKSRHQVELLESQMQQAEERLRRQEEHIAMLEQEQITTERNYEQAQLTWEQTQSDLYKQLADCEDQQKVVAAEMQKQALVSKSSESHTEENSSMLEQLRQAMSLVSTQSQSLIKYEAELAQLRGKVAALTADIEEKDRLLLSKDKVMAEIRAKWNSNQQKAVEQPQRAVEQLGEDDLTEKLALKATVDSLQIIVNQKEETIGRFQQLLKESRDEHSQAAARLQEELRSLQTALNNSQQSYSRLKSKLHRPSPTKEPIQSIVDQYVCQIQGLEDEVAELHTSVGNLSNQLHSCRQEADRWRHLAEDRLKNMEELRQRLEEQHSMELRTYQEESQHYRQELETVKQDMVVVQEQLKQQAEAAQRRPSAITQNLIAMLRAQLQEKEAKEQLLSQTVTDLQKEIQQLVNTPSRDTANELHIMADGKALQAEISNLQKQLKMSKNEADKLRDTLSNRLKMSLKREASIERKAVAQEEILQKKVTQLQDQLQEAKQKHDTEKSDSEARRVKSAEEVARWDERKRWQQTVEKQKQKLKEKSAEVEKLNSTLSSFRETISRLEREKIVLDNRLRAGRSGHAPASEARIKALELENSKLQVEVATLQSKLEMQQHHSGGLGAAMLQERLEAQQRHIAALELAKKGSSTVTEEVEKLQETNAMLQKANLRLESENLELRLDLEKYRSDTPRLREQVQHLETYVSLLKTENAEQRGGHTVTSTSDEGTESQHNSKKSVAELERTVVAMKRVVEKLQQENKRLLSGRKDALTERKGSADKLRAQLHMVESEKKALQEHYLQATERVSQLETELDKANIQITVLQTEHKDRIHSDTNELQLVKAQLVHKNQLLSKVKTLLQRAAAKEKMLQEKVTALQQLLPATPRSDRDI</sequence>
<evidence type="ECO:0000256" key="7">
    <source>
        <dbReference type="ARBA" id="ARBA00023273"/>
    </source>
</evidence>
<keyword evidence="3" id="KW-0963">Cytoplasm</keyword>
<keyword evidence="6" id="KW-0206">Cytoskeleton</keyword>